<dbReference type="CDD" id="cd18032">
    <property type="entry name" value="DEXHc_RE_I_III_res"/>
    <property type="match status" value="1"/>
</dbReference>
<name>A0A1H8HZ82_9RHOB</name>
<dbReference type="SMART" id="SM00487">
    <property type="entry name" value="DEXDc"/>
    <property type="match status" value="1"/>
</dbReference>
<dbReference type="PANTHER" id="PTHR47396:SF1">
    <property type="entry name" value="ATP-DEPENDENT HELICASE IRC3-RELATED"/>
    <property type="match status" value="1"/>
</dbReference>
<dbReference type="InterPro" id="IPR050742">
    <property type="entry name" value="Helicase_Restrict-Modif_Enz"/>
</dbReference>
<dbReference type="OrthoDB" id="9803459at2"/>
<dbReference type="SUPFAM" id="SSF52540">
    <property type="entry name" value="P-loop containing nucleoside triphosphate hydrolases"/>
    <property type="match status" value="2"/>
</dbReference>
<feature type="domain" description="Helicase ATP-binding" evidence="1">
    <location>
        <begin position="176"/>
        <end position="366"/>
    </location>
</feature>
<dbReference type="RefSeq" id="WP_089904963.1">
    <property type="nucleotide sequence ID" value="NZ_FOCI01000023.1"/>
</dbReference>
<dbReference type="AlphaFoldDB" id="A0A1H8HZ82"/>
<evidence type="ECO:0000313" key="2">
    <source>
        <dbReference type="EMBL" id="SEN61533.1"/>
    </source>
</evidence>
<dbReference type="GO" id="GO:0003677">
    <property type="term" value="F:DNA binding"/>
    <property type="evidence" value="ECO:0007669"/>
    <property type="project" value="InterPro"/>
</dbReference>
<accession>A0A1H8HZ82</accession>
<organism evidence="2 3">
    <name type="scientific">Loktanella fryxellensis</name>
    <dbReference type="NCBI Taxonomy" id="245187"/>
    <lineage>
        <taxon>Bacteria</taxon>
        <taxon>Pseudomonadati</taxon>
        <taxon>Pseudomonadota</taxon>
        <taxon>Alphaproteobacteria</taxon>
        <taxon>Rhodobacterales</taxon>
        <taxon>Roseobacteraceae</taxon>
        <taxon>Loktanella</taxon>
    </lineage>
</organism>
<dbReference type="PROSITE" id="PS51192">
    <property type="entry name" value="HELICASE_ATP_BIND_1"/>
    <property type="match status" value="1"/>
</dbReference>
<dbReference type="InterPro" id="IPR014001">
    <property type="entry name" value="Helicase_ATP-bd"/>
</dbReference>
<keyword evidence="3" id="KW-1185">Reference proteome</keyword>
<dbReference type="Pfam" id="PF08463">
    <property type="entry name" value="EcoEI_R_C"/>
    <property type="match status" value="1"/>
</dbReference>
<dbReference type="GO" id="GO:0005829">
    <property type="term" value="C:cytosol"/>
    <property type="evidence" value="ECO:0007669"/>
    <property type="project" value="TreeGrafter"/>
</dbReference>
<dbReference type="GO" id="GO:0005524">
    <property type="term" value="F:ATP binding"/>
    <property type="evidence" value="ECO:0007669"/>
    <property type="project" value="InterPro"/>
</dbReference>
<dbReference type="GO" id="GO:0016787">
    <property type="term" value="F:hydrolase activity"/>
    <property type="evidence" value="ECO:0007669"/>
    <property type="project" value="InterPro"/>
</dbReference>
<evidence type="ECO:0000313" key="3">
    <source>
        <dbReference type="Proteomes" id="UP000199585"/>
    </source>
</evidence>
<dbReference type="InterPro" id="IPR006935">
    <property type="entry name" value="Helicase/UvrB_N"/>
</dbReference>
<dbReference type="CDD" id="cd18799">
    <property type="entry name" value="SF2_C_EcoAI-like"/>
    <property type="match status" value="1"/>
</dbReference>
<protein>
    <submittedName>
        <fullName evidence="2">Type I restriction enzyme, R subunit</fullName>
    </submittedName>
</protein>
<gene>
    <name evidence="2" type="ORF">SAMN04488003_1237</name>
</gene>
<dbReference type="InterPro" id="IPR013670">
    <property type="entry name" value="EcoEI_R_C_dom"/>
</dbReference>
<evidence type="ECO:0000259" key="1">
    <source>
        <dbReference type="PROSITE" id="PS51192"/>
    </source>
</evidence>
<sequence>MPPDVNQTPEQAARDRIDERLRASGWYVQDKDALDFNAGLGVAVREYQTDIGPADYVLFADRQAVGVVEAKPDSWGVRLTSVEEQSEGYANAKLKWVTNAEPLPLLYESTGQITRFTNARDPNPRSREIFTFHRPETLKAWAQTPQSLRTGIAALPALNPDGLRDCQITAITNLETSLKADKPRALVQMATGSGKTFTAITQVYRLLKHAGARRILFLVDTKNLGEQAEQEFMAFIPNDDNRKFTELYNVQRLTSPSIAGDSQVVISTIQRMYASLKGEELNEGAEDENPAEQKWRRKEPLPVIYNAKLPPEYFDVVIIDECHRSIYNLWRQVIEYFDAYLIGLTATPDNRTYGFFQKHVVSEYTHEKAVADKVNVGNEIYLIETEITQGGETLKAEQLVEKRERETRARRWETQDDEQAYAATQLDRSIVNPDQIRTVIRAFHDKWQTIFPGRKELPKTLIFAKTDSHADDIIQTVRQEFGEGNDFCRKITNRAKNPKSSLSAFRNDYYPRIAVTVDMIATGTDVKPLECLMFMRDVKSKNYFEQMKGRGTRVMKPDDLKKVSPSAQAKTHYVIVDAVGVTKSLKTASQPLDTKPSIPFKDLAMGLMMGDRSEETVSSLAARLSRLDNKLGAEDQEKITTEAGTSLTAIIRDLFDAIDPDKVEADAKAAGHAEPNDNAMQAAREDRIKQAANVFTGPLINLMDTIRRDNEQTIDHDNLDTLLRAEWAGDVAENAKKIALEFEDYLTENRDQIEALTIYFNTPARRSDVTFAMIKDVLKKLADDRPRLSPLTVWRAYAHLDDYKGAGPASDLTALVALIRRVTGLDQTLTRHSERVRRNFQNWVLNRHSGAGEKFTEDQMDWLRMIRDHLATSFTIERDDLEMAPFDGKGGMGQMYALFGDGMDEVMTEMNEALSA</sequence>
<dbReference type="Proteomes" id="UP000199585">
    <property type="component" value="Unassembled WGS sequence"/>
</dbReference>
<dbReference type="Gene3D" id="3.40.50.300">
    <property type="entry name" value="P-loop containing nucleotide triphosphate hydrolases"/>
    <property type="match status" value="2"/>
</dbReference>
<dbReference type="GO" id="GO:0006304">
    <property type="term" value="P:DNA modification"/>
    <property type="evidence" value="ECO:0007669"/>
    <property type="project" value="InterPro"/>
</dbReference>
<dbReference type="PANTHER" id="PTHR47396">
    <property type="entry name" value="TYPE I RESTRICTION ENZYME ECOKI R PROTEIN"/>
    <property type="match status" value="1"/>
</dbReference>
<dbReference type="EMBL" id="FOCI01000023">
    <property type="protein sequence ID" value="SEN61533.1"/>
    <property type="molecule type" value="Genomic_DNA"/>
</dbReference>
<reference evidence="2 3" key="1">
    <citation type="submission" date="2016-10" db="EMBL/GenBank/DDBJ databases">
        <authorList>
            <person name="de Groot N.N."/>
        </authorList>
    </citation>
    <scope>NUCLEOTIDE SEQUENCE [LARGE SCALE GENOMIC DNA]</scope>
    <source>
        <strain evidence="2 3">DSM 16213</strain>
    </source>
</reference>
<dbReference type="STRING" id="245187.SAMN04488003_1237"/>
<dbReference type="InterPro" id="IPR027417">
    <property type="entry name" value="P-loop_NTPase"/>
</dbReference>
<dbReference type="Pfam" id="PF04851">
    <property type="entry name" value="ResIII"/>
    <property type="match status" value="1"/>
</dbReference>
<proteinExistence type="predicted"/>